<protein>
    <recommendedName>
        <fullName evidence="6">Protein kinase domain-containing protein</fullName>
    </recommendedName>
</protein>
<name>A0ABR2HER8_9EUKA</name>
<organism evidence="7 8">
    <name type="scientific">Tritrichomonas musculus</name>
    <dbReference type="NCBI Taxonomy" id="1915356"/>
    <lineage>
        <taxon>Eukaryota</taxon>
        <taxon>Metamonada</taxon>
        <taxon>Parabasalia</taxon>
        <taxon>Tritrichomonadida</taxon>
        <taxon>Tritrichomonadidae</taxon>
        <taxon>Tritrichomonas</taxon>
    </lineage>
</organism>
<evidence type="ECO:0000259" key="6">
    <source>
        <dbReference type="PROSITE" id="PS50011"/>
    </source>
</evidence>
<dbReference type="PANTHER" id="PTHR45084:SF1">
    <property type="entry name" value="ERAD-ASSOCIATED E3 UBIQUITIN-PROTEIN LIGASE COMPONENT HRD3A-RELATED"/>
    <property type="match status" value="1"/>
</dbReference>
<evidence type="ECO:0000256" key="5">
    <source>
        <dbReference type="SAM" id="Coils"/>
    </source>
</evidence>
<dbReference type="SMART" id="SM00220">
    <property type="entry name" value="S_TKc"/>
    <property type="match status" value="1"/>
</dbReference>
<dbReference type="Proteomes" id="UP001470230">
    <property type="component" value="Unassembled WGS sequence"/>
</dbReference>
<dbReference type="PROSITE" id="PS00108">
    <property type="entry name" value="PROTEIN_KINASE_ST"/>
    <property type="match status" value="1"/>
</dbReference>
<evidence type="ECO:0000256" key="4">
    <source>
        <dbReference type="PROSITE-ProRule" id="PRU10141"/>
    </source>
</evidence>
<dbReference type="InterPro" id="IPR011009">
    <property type="entry name" value="Kinase-like_dom_sf"/>
</dbReference>
<evidence type="ECO:0000256" key="3">
    <source>
        <dbReference type="ARBA" id="ARBA00022840"/>
    </source>
</evidence>
<evidence type="ECO:0000256" key="1">
    <source>
        <dbReference type="ARBA" id="ARBA00022527"/>
    </source>
</evidence>
<evidence type="ECO:0000313" key="8">
    <source>
        <dbReference type="Proteomes" id="UP001470230"/>
    </source>
</evidence>
<dbReference type="SUPFAM" id="SSF56112">
    <property type="entry name" value="Protein kinase-like (PK-like)"/>
    <property type="match status" value="1"/>
</dbReference>
<dbReference type="PROSITE" id="PS50011">
    <property type="entry name" value="PROTEIN_KINASE_DOM"/>
    <property type="match status" value="1"/>
</dbReference>
<dbReference type="PROSITE" id="PS00107">
    <property type="entry name" value="PROTEIN_KINASE_ATP"/>
    <property type="match status" value="1"/>
</dbReference>
<dbReference type="Gene3D" id="1.25.40.10">
    <property type="entry name" value="Tetratricopeptide repeat domain"/>
    <property type="match status" value="3"/>
</dbReference>
<dbReference type="SMART" id="SM00671">
    <property type="entry name" value="SEL1"/>
    <property type="match status" value="10"/>
</dbReference>
<evidence type="ECO:0000313" key="7">
    <source>
        <dbReference type="EMBL" id="KAK8845896.1"/>
    </source>
</evidence>
<accession>A0ABR2HER8</accession>
<dbReference type="Gene3D" id="1.10.510.10">
    <property type="entry name" value="Transferase(Phosphotransferase) domain 1"/>
    <property type="match status" value="1"/>
</dbReference>
<reference evidence="7 8" key="1">
    <citation type="submission" date="2024-04" db="EMBL/GenBank/DDBJ databases">
        <title>Tritrichomonas musculus Genome.</title>
        <authorList>
            <person name="Alves-Ferreira E."/>
            <person name="Grigg M."/>
            <person name="Lorenzi H."/>
            <person name="Galac M."/>
        </authorList>
    </citation>
    <scope>NUCLEOTIDE SEQUENCE [LARGE SCALE GENOMIC DNA]</scope>
    <source>
        <strain evidence="7 8">EAF2021</strain>
    </source>
</reference>
<dbReference type="EMBL" id="JAPFFF010000030">
    <property type="protein sequence ID" value="KAK8845896.1"/>
    <property type="molecule type" value="Genomic_DNA"/>
</dbReference>
<keyword evidence="2 4" id="KW-0547">Nucleotide-binding</keyword>
<dbReference type="InterPro" id="IPR008271">
    <property type="entry name" value="Ser/Thr_kinase_AS"/>
</dbReference>
<dbReference type="InterPro" id="IPR044623">
    <property type="entry name" value="HRD3"/>
</dbReference>
<gene>
    <name evidence="7" type="ORF">M9Y10_020824</name>
</gene>
<dbReference type="InterPro" id="IPR006597">
    <property type="entry name" value="Sel1-like"/>
</dbReference>
<dbReference type="PANTHER" id="PTHR45084">
    <property type="entry name" value="ERAD-ASSOCIATED E3 UBIQUITIN-PROTEIN LIGASE COMPONENT HRD3A-RELATED"/>
    <property type="match status" value="1"/>
</dbReference>
<dbReference type="SUPFAM" id="SSF81901">
    <property type="entry name" value="HCP-like"/>
    <property type="match status" value="2"/>
</dbReference>
<feature type="domain" description="Protein kinase" evidence="6">
    <location>
        <begin position="14"/>
        <end position="292"/>
    </location>
</feature>
<keyword evidence="8" id="KW-1185">Reference proteome</keyword>
<dbReference type="Pfam" id="PF08238">
    <property type="entry name" value="Sel1"/>
    <property type="match status" value="10"/>
</dbReference>
<proteinExistence type="predicted"/>
<dbReference type="PRINTS" id="PR00109">
    <property type="entry name" value="TYRKINASE"/>
</dbReference>
<dbReference type="SMART" id="SM00028">
    <property type="entry name" value="TPR"/>
    <property type="match status" value="5"/>
</dbReference>
<keyword evidence="5" id="KW-0175">Coiled coil</keyword>
<keyword evidence="1" id="KW-0723">Serine/threonine-protein kinase</keyword>
<dbReference type="InterPro" id="IPR000719">
    <property type="entry name" value="Prot_kinase_dom"/>
</dbReference>
<dbReference type="InterPro" id="IPR011990">
    <property type="entry name" value="TPR-like_helical_dom_sf"/>
</dbReference>
<feature type="coiled-coil region" evidence="5">
    <location>
        <begin position="320"/>
        <end position="347"/>
    </location>
</feature>
<keyword evidence="1" id="KW-0418">Kinase</keyword>
<dbReference type="InterPro" id="IPR019734">
    <property type="entry name" value="TPR_rpt"/>
</dbReference>
<dbReference type="InterPro" id="IPR017441">
    <property type="entry name" value="Protein_kinase_ATP_BS"/>
</dbReference>
<keyword evidence="1" id="KW-0808">Transferase</keyword>
<dbReference type="CDD" id="cd13999">
    <property type="entry name" value="STKc_MAP3K-like"/>
    <property type="match status" value="1"/>
</dbReference>
<sequence>MDFEDAFFDSKDYELLDKTLGEGSFGTVYIAENIKDHQLYAAKVINTNTGFDGREQMVFLRESLLLHKLDHPSIVKFKGINLKSFDDEMKLQPTIITEYLAHGSLKENLDKEKISLADSNWNATKKYVTLLGITDGMRYLHRRGIVHRDLKPENILMDSNFYPRICDFGLSRCFSESLRNSMQLTMSGQIGTPLYMAPEILRGEEKYGSAVDVYAFGIIAYEIVTGKVPYYELGENISPFNLVMKVMSGYRPTFSEDAPEKMRELIEKCWSENPCDRPSFDEIYDSLSSDFSYSEETVDEDEVREYICMLDEEKMEDKSSEEMSGRLVSLQSELEELKEKCQKYDVLQSTNEAFIDGLSCICSTNSNISVAVSSLEESSEKGNSYASYLLGILYDKGELFTGNPQRALFFYERSGQQGNPRGYNDAGCIYEEGRGVQQSYQKAIELYQKAIDLQNPAAMNSLGLLYDQGRGVEQSYQKAIELYQKAADLKNNHAMNNLGVLYDQGKGVEQNHQKAINFYMKAADLGNPDAMNNLGVLYDQGKGVEQSYQKAIDFYMKAADLGNPNAMTNLGLHYKEGRGVEQSYQKAIDLYQKAADLGNSIAMTNLGLLYDQGLGVKQSHSKAIELYQKAAELGNSIAMTNLGIIYDQGTGIKQNYQKAIGYYTKAAEQGNATAIKNLGALYEQGKGVRQNYQKAIEYYTKAAEQGNATALKNLGVVYEKGKGVEQNYQKAIEYYKKAADLGNTTAMKNLSRLNKIIKNT</sequence>
<comment type="caution">
    <text evidence="7">The sequence shown here is derived from an EMBL/GenBank/DDBJ whole genome shotgun (WGS) entry which is preliminary data.</text>
</comment>
<evidence type="ECO:0000256" key="2">
    <source>
        <dbReference type="ARBA" id="ARBA00022741"/>
    </source>
</evidence>
<dbReference type="InterPro" id="IPR001245">
    <property type="entry name" value="Ser-Thr/Tyr_kinase_cat_dom"/>
</dbReference>
<keyword evidence="3 4" id="KW-0067">ATP-binding</keyword>
<dbReference type="Pfam" id="PF00069">
    <property type="entry name" value="Pkinase"/>
    <property type="match status" value="1"/>
</dbReference>
<feature type="binding site" evidence="4">
    <location>
        <position position="43"/>
    </location>
    <ligand>
        <name>ATP</name>
        <dbReference type="ChEBI" id="CHEBI:30616"/>
    </ligand>
</feature>